<dbReference type="EMBL" id="JAOTGY010000007">
    <property type="protein sequence ID" value="MDB6258011.1"/>
    <property type="molecule type" value="Genomic_DNA"/>
</dbReference>
<proteinExistence type="predicted"/>
<dbReference type="AlphaFoldDB" id="A0A9X4AB11"/>
<gene>
    <name evidence="1" type="ORF">ODU72_04870</name>
</gene>
<name>A0A9X4AB11_LACAM</name>
<evidence type="ECO:0000313" key="1">
    <source>
        <dbReference type="EMBL" id="MDB6258011.1"/>
    </source>
</evidence>
<organism evidence="1 2">
    <name type="scientific">Lactobacillus amylovorus</name>
    <dbReference type="NCBI Taxonomy" id="1604"/>
    <lineage>
        <taxon>Bacteria</taxon>
        <taxon>Bacillati</taxon>
        <taxon>Bacillota</taxon>
        <taxon>Bacilli</taxon>
        <taxon>Lactobacillales</taxon>
        <taxon>Lactobacillaceae</taxon>
        <taxon>Lactobacillus</taxon>
    </lineage>
</organism>
<protein>
    <submittedName>
        <fullName evidence="1">Uncharacterized protein</fullName>
    </submittedName>
</protein>
<reference evidence="1" key="1">
    <citation type="journal article" date="2022" name="Microorganisms">
        <title>Antibiotic Susceptibility, Resistance Gene Determinants and Corresponding Genomic Regions in Lactobacillus amylovorus Isolates Derived from Wild Boars and Domestic Pigs.</title>
        <authorList>
            <person name="Moravkova M."/>
            <person name="Kostovova I."/>
            <person name="Kavanova K."/>
            <person name="Pechar R."/>
            <person name="Stanek S."/>
            <person name="Brychta A."/>
            <person name="Zeman M."/>
            <person name="Kubasova T."/>
        </authorList>
    </citation>
    <scope>NUCLEOTIDE SEQUENCE</scope>
    <source>
        <strain evidence="1">M490A</strain>
    </source>
</reference>
<comment type="caution">
    <text evidence="1">The sequence shown here is derived from an EMBL/GenBank/DDBJ whole genome shotgun (WGS) entry which is preliminary data.</text>
</comment>
<accession>A0A9X4AB11</accession>
<reference evidence="1" key="2">
    <citation type="submission" date="2022-10" db="EMBL/GenBank/DDBJ databases">
        <authorList>
            <person name="Kostovova I."/>
            <person name="Moravkova M."/>
            <person name="Pechar R."/>
        </authorList>
    </citation>
    <scope>NUCLEOTIDE SEQUENCE</scope>
    <source>
        <strain evidence="1">M490A</strain>
    </source>
</reference>
<sequence length="56" mass="6456">MKMKVLAGKHKYLMPLNKKARRRLKKLALPYPKSATDGQKMKNIKVDLSDCITNKL</sequence>
<dbReference type="Proteomes" id="UP001141981">
    <property type="component" value="Unassembled WGS sequence"/>
</dbReference>
<dbReference type="RefSeq" id="WP_271880757.1">
    <property type="nucleotide sequence ID" value="NZ_JAOTGY010000007.1"/>
</dbReference>
<evidence type="ECO:0000313" key="2">
    <source>
        <dbReference type="Proteomes" id="UP001141981"/>
    </source>
</evidence>